<evidence type="ECO:0000313" key="12">
    <source>
        <dbReference type="Proteomes" id="UP001589692"/>
    </source>
</evidence>
<keyword evidence="4" id="KW-1003">Cell membrane</keyword>
<comment type="similarity">
    <text evidence="2">Belongs to the ABC transporter superfamily.</text>
</comment>
<dbReference type="EMBL" id="JBHMAA010000012">
    <property type="protein sequence ID" value="MFB9949333.1"/>
    <property type="molecule type" value="Genomic_DNA"/>
</dbReference>
<dbReference type="PANTHER" id="PTHR43297">
    <property type="entry name" value="OLIGOPEPTIDE TRANSPORT ATP-BINDING PROTEIN APPD"/>
    <property type="match status" value="1"/>
</dbReference>
<dbReference type="InterPro" id="IPR013563">
    <property type="entry name" value="Oligopep_ABC_C"/>
</dbReference>
<keyword evidence="9" id="KW-0472">Membrane</keyword>
<evidence type="ECO:0000256" key="5">
    <source>
        <dbReference type="ARBA" id="ARBA00022519"/>
    </source>
</evidence>
<evidence type="ECO:0000256" key="4">
    <source>
        <dbReference type="ARBA" id="ARBA00022475"/>
    </source>
</evidence>
<dbReference type="InterPro" id="IPR027417">
    <property type="entry name" value="P-loop_NTPase"/>
</dbReference>
<dbReference type="GO" id="GO:0005524">
    <property type="term" value="F:ATP binding"/>
    <property type="evidence" value="ECO:0007669"/>
    <property type="project" value="UniProtKB-KW"/>
</dbReference>
<dbReference type="Proteomes" id="UP001589692">
    <property type="component" value="Unassembled WGS sequence"/>
</dbReference>
<feature type="domain" description="ABC transporter" evidence="10">
    <location>
        <begin position="20"/>
        <end position="277"/>
    </location>
</feature>
<comment type="subcellular location">
    <subcellularLocation>
        <location evidence="1">Cell inner membrane</location>
        <topology evidence="1">Peripheral membrane protein</topology>
    </subcellularLocation>
</comment>
<evidence type="ECO:0000256" key="7">
    <source>
        <dbReference type="ARBA" id="ARBA00022840"/>
    </source>
</evidence>
<evidence type="ECO:0000256" key="2">
    <source>
        <dbReference type="ARBA" id="ARBA00005417"/>
    </source>
</evidence>
<dbReference type="Pfam" id="PF08352">
    <property type="entry name" value="oligo_HPY"/>
    <property type="match status" value="2"/>
</dbReference>
<dbReference type="Pfam" id="PF00005">
    <property type="entry name" value="ABC_tran"/>
    <property type="match status" value="2"/>
</dbReference>
<sequence>MTDILSIAPRPSMPISKPLLEVRNLVTEFPLRTGVFRAVDDLSFSIEPGKTLCVVGESGSGKSVTARSILQIVDAPGRIASGSILLNRQDGSSLDLARLDPRGKAIRAVRGRDIAMIFQEPMSSLSPVHTVGDQITEVLRLHLDMSKAEARQEAISLLRQVEIPDPEMALDRYAFQYSGGMRQRAMIAMALACKPQLLIADEPTTALDVTTQAEILDLISRLQKAHGMAVLFITHDMGVVAQIADDVLVMHHGVMKEYGPVDEIFHAPKDPYTKMLIGSVLKLEQKAEIRLARPPLDTSVDPILDIRNLSMHFGQMKALDSVSIALLPGETLGIVGESGSGKTTMGRSIMRLYDPTAGEMYYRRADGTMVDLATLGGAELKAARRELRMVFQDPFGSLNPRMTVAQVIGEPLLVNGIARGRELDERVCHLMEQVGLDPATRERYPHAFSGGQRQRIGIARAITLNPRVIVADEATSALDVSVRFQVLDLLMRLQDQLGLAYIFISHDIGVIRYMCDRVGVMYRGRLVEVGEADKVCNAPDHPYTQALLSAIPRPDPRDRDRSRRFRYIEPSPHIEISNVKNGSSAR</sequence>
<dbReference type="SMART" id="SM00382">
    <property type="entry name" value="AAA"/>
    <property type="match status" value="2"/>
</dbReference>
<keyword evidence="6" id="KW-0547">Nucleotide-binding</keyword>
<evidence type="ECO:0000256" key="1">
    <source>
        <dbReference type="ARBA" id="ARBA00004417"/>
    </source>
</evidence>
<organism evidence="11 12">
    <name type="scientific">Rhizobium puerariae</name>
    <dbReference type="NCBI Taxonomy" id="1585791"/>
    <lineage>
        <taxon>Bacteria</taxon>
        <taxon>Pseudomonadati</taxon>
        <taxon>Pseudomonadota</taxon>
        <taxon>Alphaproteobacteria</taxon>
        <taxon>Hyphomicrobiales</taxon>
        <taxon>Rhizobiaceae</taxon>
        <taxon>Rhizobium/Agrobacterium group</taxon>
        <taxon>Rhizobium</taxon>
    </lineage>
</organism>
<accession>A0ABV6AHZ3</accession>
<evidence type="ECO:0000313" key="11">
    <source>
        <dbReference type="EMBL" id="MFB9949333.1"/>
    </source>
</evidence>
<dbReference type="InterPro" id="IPR003439">
    <property type="entry name" value="ABC_transporter-like_ATP-bd"/>
</dbReference>
<evidence type="ECO:0000256" key="3">
    <source>
        <dbReference type="ARBA" id="ARBA00022448"/>
    </source>
</evidence>
<dbReference type="NCBIfam" id="NF008453">
    <property type="entry name" value="PRK11308.1"/>
    <property type="match status" value="2"/>
</dbReference>
<evidence type="ECO:0000259" key="10">
    <source>
        <dbReference type="PROSITE" id="PS50893"/>
    </source>
</evidence>
<protein>
    <submittedName>
        <fullName evidence="11">ABC transporter ATP-binding protein</fullName>
    </submittedName>
</protein>
<dbReference type="CDD" id="cd03257">
    <property type="entry name" value="ABC_NikE_OppD_transporters"/>
    <property type="match status" value="2"/>
</dbReference>
<dbReference type="RefSeq" id="WP_377260223.1">
    <property type="nucleotide sequence ID" value="NZ_JBHMAA010000012.1"/>
</dbReference>
<feature type="domain" description="ABC transporter" evidence="10">
    <location>
        <begin position="304"/>
        <end position="548"/>
    </location>
</feature>
<evidence type="ECO:0000256" key="8">
    <source>
        <dbReference type="ARBA" id="ARBA00022967"/>
    </source>
</evidence>
<keyword evidence="7 11" id="KW-0067">ATP-binding</keyword>
<reference evidence="11 12" key="1">
    <citation type="submission" date="2024-09" db="EMBL/GenBank/DDBJ databases">
        <authorList>
            <person name="Sun Q."/>
            <person name="Mori K."/>
        </authorList>
    </citation>
    <scope>NUCLEOTIDE SEQUENCE [LARGE SCALE GENOMIC DNA]</scope>
    <source>
        <strain evidence="11 12">TBRC 4938</strain>
    </source>
</reference>
<keyword evidence="12" id="KW-1185">Reference proteome</keyword>
<dbReference type="InterPro" id="IPR003593">
    <property type="entry name" value="AAA+_ATPase"/>
</dbReference>
<dbReference type="Gene3D" id="3.40.50.300">
    <property type="entry name" value="P-loop containing nucleotide triphosphate hydrolases"/>
    <property type="match status" value="2"/>
</dbReference>
<keyword evidence="8" id="KW-1278">Translocase</keyword>
<dbReference type="InterPro" id="IPR017871">
    <property type="entry name" value="ABC_transporter-like_CS"/>
</dbReference>
<comment type="caution">
    <text evidence="11">The sequence shown here is derived from an EMBL/GenBank/DDBJ whole genome shotgun (WGS) entry which is preliminary data.</text>
</comment>
<dbReference type="SUPFAM" id="SSF52540">
    <property type="entry name" value="P-loop containing nucleoside triphosphate hydrolases"/>
    <property type="match status" value="2"/>
</dbReference>
<dbReference type="PANTHER" id="PTHR43297:SF14">
    <property type="entry name" value="ATPASE AAA-TYPE CORE DOMAIN-CONTAINING PROTEIN"/>
    <property type="match status" value="1"/>
</dbReference>
<name>A0ABV6AHZ3_9HYPH</name>
<dbReference type="InterPro" id="IPR050388">
    <property type="entry name" value="ABC_Ni/Peptide_Import"/>
</dbReference>
<keyword evidence="5" id="KW-0997">Cell inner membrane</keyword>
<gene>
    <name evidence="11" type="ORF">ACFFP0_10765</name>
</gene>
<keyword evidence="3" id="KW-0813">Transport</keyword>
<dbReference type="PROSITE" id="PS00211">
    <property type="entry name" value="ABC_TRANSPORTER_1"/>
    <property type="match status" value="2"/>
</dbReference>
<proteinExistence type="inferred from homology"/>
<dbReference type="PROSITE" id="PS50893">
    <property type="entry name" value="ABC_TRANSPORTER_2"/>
    <property type="match status" value="2"/>
</dbReference>
<evidence type="ECO:0000256" key="9">
    <source>
        <dbReference type="ARBA" id="ARBA00023136"/>
    </source>
</evidence>
<evidence type="ECO:0000256" key="6">
    <source>
        <dbReference type="ARBA" id="ARBA00022741"/>
    </source>
</evidence>